<gene>
    <name evidence="1" type="ORF">RO3G_08448</name>
</gene>
<evidence type="ECO:0000313" key="2">
    <source>
        <dbReference type="Proteomes" id="UP000009138"/>
    </source>
</evidence>
<dbReference type="Proteomes" id="UP000009138">
    <property type="component" value="Unassembled WGS sequence"/>
</dbReference>
<proteinExistence type="predicted"/>
<sequence>MFPHRPLNINVVNNGKSLKTTRYLQLDDEVVKFVADMNNSNLPVNRDSILRYLRYAVSQLFAGAILVEQSSAILINCVEPYGRLKSTYAPYEGRTAAKIHLSSYPEKESKYSWITVVQVQEDNATKLKIGATAFNLLVTSNLRLGKSSSSSI</sequence>
<dbReference type="VEuPathDB" id="FungiDB:RO3G_08448"/>
<dbReference type="OMA" id="EVYSCIP"/>
<accession>I1C5L3</accession>
<organism evidence="1 2">
    <name type="scientific">Rhizopus delemar (strain RA 99-880 / ATCC MYA-4621 / FGSC 9543 / NRRL 43880)</name>
    <name type="common">Mucormycosis agent</name>
    <name type="synonym">Rhizopus arrhizus var. delemar</name>
    <dbReference type="NCBI Taxonomy" id="246409"/>
    <lineage>
        <taxon>Eukaryota</taxon>
        <taxon>Fungi</taxon>
        <taxon>Fungi incertae sedis</taxon>
        <taxon>Mucoromycota</taxon>
        <taxon>Mucoromycotina</taxon>
        <taxon>Mucoromycetes</taxon>
        <taxon>Mucorales</taxon>
        <taxon>Mucorineae</taxon>
        <taxon>Rhizopodaceae</taxon>
        <taxon>Rhizopus</taxon>
    </lineage>
</organism>
<dbReference type="EMBL" id="CH476737">
    <property type="protein sequence ID" value="EIE83743.1"/>
    <property type="molecule type" value="Genomic_DNA"/>
</dbReference>
<dbReference type="AlphaFoldDB" id="I1C5L3"/>
<dbReference type="GeneID" id="93615419"/>
<keyword evidence="2" id="KW-1185">Reference proteome</keyword>
<name>I1C5L3_RHIO9</name>
<dbReference type="RefSeq" id="XP_067519139.1">
    <property type="nucleotide sequence ID" value="XM_067663038.1"/>
</dbReference>
<protein>
    <submittedName>
        <fullName evidence="1">Uncharacterized protein</fullName>
    </submittedName>
</protein>
<evidence type="ECO:0000313" key="1">
    <source>
        <dbReference type="EMBL" id="EIE83743.1"/>
    </source>
</evidence>
<dbReference type="OrthoDB" id="2283943at2759"/>
<dbReference type="InParanoid" id="I1C5L3"/>
<reference evidence="1 2" key="1">
    <citation type="journal article" date="2009" name="PLoS Genet.">
        <title>Genomic analysis of the basal lineage fungus Rhizopus oryzae reveals a whole-genome duplication.</title>
        <authorList>
            <person name="Ma L.-J."/>
            <person name="Ibrahim A.S."/>
            <person name="Skory C."/>
            <person name="Grabherr M.G."/>
            <person name="Burger G."/>
            <person name="Butler M."/>
            <person name="Elias M."/>
            <person name="Idnurm A."/>
            <person name="Lang B.F."/>
            <person name="Sone T."/>
            <person name="Abe A."/>
            <person name="Calvo S.E."/>
            <person name="Corrochano L.M."/>
            <person name="Engels R."/>
            <person name="Fu J."/>
            <person name="Hansberg W."/>
            <person name="Kim J.-M."/>
            <person name="Kodira C.D."/>
            <person name="Koehrsen M.J."/>
            <person name="Liu B."/>
            <person name="Miranda-Saavedra D."/>
            <person name="O'Leary S."/>
            <person name="Ortiz-Castellanos L."/>
            <person name="Poulter R."/>
            <person name="Rodriguez-Romero J."/>
            <person name="Ruiz-Herrera J."/>
            <person name="Shen Y.-Q."/>
            <person name="Zeng Q."/>
            <person name="Galagan J."/>
            <person name="Birren B.W."/>
            <person name="Cuomo C.A."/>
            <person name="Wickes B.L."/>
        </authorList>
    </citation>
    <scope>NUCLEOTIDE SEQUENCE [LARGE SCALE GENOMIC DNA]</scope>
    <source>
        <strain evidence="2">RA 99-880 / ATCC MYA-4621 / FGSC 9543 / NRRL 43880</strain>
    </source>
</reference>